<reference evidence="1" key="1">
    <citation type="submission" date="2019-08" db="EMBL/GenBank/DDBJ databases">
        <authorList>
            <person name="Kucharzyk K."/>
            <person name="Murdoch R.W."/>
            <person name="Higgins S."/>
            <person name="Loffler F."/>
        </authorList>
    </citation>
    <scope>NUCLEOTIDE SEQUENCE</scope>
</reference>
<accession>A0A645I334</accession>
<name>A0A645I334_9ZZZZ</name>
<protein>
    <submittedName>
        <fullName evidence="1">Uncharacterized protein</fullName>
    </submittedName>
</protein>
<proteinExistence type="predicted"/>
<organism evidence="1">
    <name type="scientific">bioreactor metagenome</name>
    <dbReference type="NCBI Taxonomy" id="1076179"/>
    <lineage>
        <taxon>unclassified sequences</taxon>
        <taxon>metagenomes</taxon>
        <taxon>ecological metagenomes</taxon>
    </lineage>
</organism>
<dbReference type="EMBL" id="VSSQ01104310">
    <property type="protein sequence ID" value="MPN44859.1"/>
    <property type="molecule type" value="Genomic_DNA"/>
</dbReference>
<sequence length="122" mass="14067">MIGEHASHRIQLAQQLAPSFLALIRDSSCDYPFNFKPVGIRIAARGERFQTRAQETFLRKTALGLSEHHIRRNQTLVFLALEQSEHRPNTRVRQTFARDVRRLHQISRCLMPVVPMGHAADQ</sequence>
<dbReference type="AlphaFoldDB" id="A0A645I334"/>
<comment type="caution">
    <text evidence="1">The sequence shown here is derived from an EMBL/GenBank/DDBJ whole genome shotgun (WGS) entry which is preliminary data.</text>
</comment>
<evidence type="ECO:0000313" key="1">
    <source>
        <dbReference type="EMBL" id="MPN44859.1"/>
    </source>
</evidence>
<gene>
    <name evidence="1" type="ORF">SDC9_192426</name>
</gene>